<name>A0A7Z9BLG8_9CYAN</name>
<dbReference type="GO" id="GO:0016757">
    <property type="term" value="F:glycosyltransferase activity"/>
    <property type="evidence" value="ECO:0007669"/>
    <property type="project" value="UniProtKB-KW"/>
</dbReference>
<gene>
    <name evidence="9" type="ORF">PL9631_250161</name>
</gene>
<keyword evidence="5 6" id="KW-0238">DNA-binding</keyword>
<dbReference type="EMBL" id="CZCS02000163">
    <property type="protein sequence ID" value="VXD17083.1"/>
    <property type="molecule type" value="Genomic_DNA"/>
</dbReference>
<protein>
    <recommendedName>
        <fullName evidence="8">DarT domain-containing protein</fullName>
    </recommendedName>
</protein>
<keyword evidence="2" id="KW-0328">Glycosyltransferase</keyword>
<sequence>MSRQQLRYFLHGQKDQYENVQTSLYVTSQDSTVWQKVGQQVLHQKGEAWRLLDSVLVEHIPSAKRQQLGIEALQSEQVVKLIQELGADCVNGNQLEPSERYELLRYISQFPSYQDLWRSLRLHETTNGKLECIELGRVFLENPDFSLDSRLQQRITLIRENQEIQQNWIPRWTPREAIIIMLSLPNPHEYCHLILNALNKISSPDKAELKKNLQNISWLPNQSNNQGISPINILRVPNNVAKHQEKLAKLDQTKYPENIQSESWRQSKGYSYMRELFTSWKAETVIKNILSFSPKSPQYWQEFCIVILDAIQDFEEIPNDLKTLLEKESWISAEEETIRPTQILEIIPNRLKKYLSNLVNLSNGEYTQFSRLPENLKNHESFKLLRNFFSKWNENDIIEFILNQPDPHQHCEIILDTLSNLLDSQNLHKLSSKNLNQLKTKAWLVTQEGNAVFSKKILHYPALEEDIEALLLSVSSDYIPSSQLSKLICDRSNCWSWLTEELLITQDAALEQIGELLNNAPEYELGNFTVEFPLDECLEIFNQVDVSFIPAWSFAQKLDKNQFKKYLLPNLLGKIESEKLVKILEVLSHHDPEPEESKIKVFNDYLSLAVKNGILAPQILAKIKLLNQRQKWQNSDQLTWGKRDNINRSFLLDRQQEQLLKPYLNTLKDNPEKTLLTTEGLKAVSNVNLLREYFEPWQQYCPSELMGAFISLFIGNDIDVKNLVQLYLGKRNVDTVRQRLLENRSIPLRNFQISVGQTSERTRVVPSILGTTFKANLAQFDRPPHLFVNSLTPDTTEIELLPLETKNFSHLDLSLILKQSTKVLLDEVYQIKNSSLDETWRDLRESDQLDIQVAKTFLLEGAPYVMRMLGIHERSPVIKDILSQWDDLRHQKAELKQQKKSAENIEQKIEQLVFELSNLLENKSPETEPIRDDLLQAVRAKISQHGYRHQSIPFELFQNADDAIIEWMQMSEAQQPETTRKEFVIVAEKNQLLFIHAGRPIGCFQHPNYPEKQYRERGFDRDLEKMLTFNISDKGEGVTGKFGLGFKSVYLVCKQPSVLSKNLGFTVEGGLIPSRLAPTKAKDLREKLKNYIQPPDATIIELELEENYSTQDVIEPFLELVNILLVFSRGIKQFKFTKKDHPIVKMGWEPKIISGVPGVEIGKSPITIEKNKECVFLCLKTQGDAAATLLLGFTEENGCLSRGLPDSVPTFWVTAPTRENLFLGFAINANFEITTGRESLVKSSVRNCELADRIGIALGEVLCRLLRASQENWQAVADTLGLKTVDLYEFWNFLWQELALDWQKRDPSEGRDIIRRILAGDHGMGYLITNGKALPSELSGNFRQLLLVNEIRYQVTGQLLEPECFLKVANWSHFQYTYQDKLIAKSQWQNVKQLLGDRFDSQRYPVSDLHLIDALKTQIRANSPRVSPSESKQIGTLITKDFLKNLKTLTEQNQLQFFLQEVEFMSKAGTYLPCQQLLCDRSNSSEEMLLVGFAPDKRILHFDYQDSGLNFFWACRLQRETISIEELTEWALQAETPEKRQAVHNYLFSGEKRDKLATNIYENRAGSWIVNDSSILDTLELMLLIAIKRGETILEEPEEFIEYNDPNFEFQSNCTQNDFSLSRSPHELEDFAQILITGLASQQSIWKGYIYHFTHIENAVSIIKSESLLARNQCTNFKNSAGENLIGRTVENVKDFARFYFRPQTPTQWHNETLGKRQGNIYALCPVPVFFRLNLKSVLKSHGSQCAVSNGNLASSSSHYGNSSSFVEQYFDCDHVYSTIQQVGKDTFMRAAQQEFIVHQCLELDQLSLEDITIICRTEQDKATLLHLIGKDSKYASQIFYEPEVTQFKSLFYHNNPSVRIHQDESFITVDIENYANSNTFQGELKLRFVPNSPLSRQILSDFSDISKISLGESIEIISSRCIKLEWKPNTYMSVYFQENNRDWLIYTNEH</sequence>
<dbReference type="GO" id="GO:0016779">
    <property type="term" value="F:nucleotidyltransferase activity"/>
    <property type="evidence" value="ECO:0007669"/>
    <property type="project" value="UniProtKB-KW"/>
</dbReference>
<dbReference type="OrthoDB" id="9802640at2"/>
<dbReference type="InterPro" id="IPR029494">
    <property type="entry name" value="DarT"/>
</dbReference>
<accession>A0A7Z9BLG8</accession>
<dbReference type="PROSITE" id="PS52018">
    <property type="entry name" value="DART"/>
    <property type="match status" value="1"/>
</dbReference>
<evidence type="ECO:0000256" key="4">
    <source>
        <dbReference type="ARBA" id="ARBA00022695"/>
    </source>
</evidence>
<keyword evidence="3" id="KW-0808">Transferase</keyword>
<keyword evidence="1 6" id="KW-1277">Toxin-antitoxin system</keyword>
<keyword evidence="10" id="KW-1185">Reference proteome</keyword>
<evidence type="ECO:0000256" key="2">
    <source>
        <dbReference type="ARBA" id="ARBA00022676"/>
    </source>
</evidence>
<evidence type="ECO:0000313" key="10">
    <source>
        <dbReference type="Proteomes" id="UP000182190"/>
    </source>
</evidence>
<evidence type="ECO:0000256" key="3">
    <source>
        <dbReference type="ARBA" id="ARBA00022679"/>
    </source>
</evidence>
<evidence type="ECO:0000256" key="7">
    <source>
        <dbReference type="SAM" id="Coils"/>
    </source>
</evidence>
<dbReference type="InterPro" id="IPR036890">
    <property type="entry name" value="HATPase_C_sf"/>
</dbReference>
<comment type="caution">
    <text evidence="6">Lacks conserved residue(s) required for the propagation of feature annotation.</text>
</comment>
<keyword evidence="4" id="KW-0548">Nucleotidyltransferase</keyword>
<evidence type="ECO:0000313" key="9">
    <source>
        <dbReference type="EMBL" id="VXD17083.1"/>
    </source>
</evidence>
<organism evidence="9 10">
    <name type="scientific">Planktothrix paucivesiculata PCC 9631</name>
    <dbReference type="NCBI Taxonomy" id="671071"/>
    <lineage>
        <taxon>Bacteria</taxon>
        <taxon>Bacillati</taxon>
        <taxon>Cyanobacteriota</taxon>
        <taxon>Cyanophyceae</taxon>
        <taxon>Oscillatoriophycideae</taxon>
        <taxon>Oscillatoriales</taxon>
        <taxon>Microcoleaceae</taxon>
        <taxon>Planktothrix</taxon>
    </lineage>
</organism>
<feature type="coiled-coil region" evidence="7">
    <location>
        <begin position="878"/>
        <end position="922"/>
    </location>
</feature>
<feature type="domain" description="DarT" evidence="8">
    <location>
        <begin position="1648"/>
        <end position="1853"/>
    </location>
</feature>
<evidence type="ECO:0000259" key="8">
    <source>
        <dbReference type="PROSITE" id="PS52018"/>
    </source>
</evidence>
<dbReference type="Pfam" id="PF14487">
    <property type="entry name" value="DarT"/>
    <property type="match status" value="1"/>
</dbReference>
<dbReference type="GO" id="GO:0003677">
    <property type="term" value="F:DNA binding"/>
    <property type="evidence" value="ECO:0007669"/>
    <property type="project" value="UniProtKB-UniRule"/>
</dbReference>
<dbReference type="SUPFAM" id="SSF55874">
    <property type="entry name" value="ATPase domain of HSP90 chaperone/DNA topoisomerase II/histidine kinase"/>
    <property type="match status" value="1"/>
</dbReference>
<dbReference type="Gene3D" id="3.30.565.10">
    <property type="entry name" value="Histidine kinase-like ATPase, C-terminal domain"/>
    <property type="match status" value="1"/>
</dbReference>
<evidence type="ECO:0000256" key="6">
    <source>
        <dbReference type="PROSITE-ProRule" id="PRU01362"/>
    </source>
</evidence>
<comment type="similarity">
    <text evidence="6">Belongs to the DarT ADP-ribosyltransferase family.</text>
</comment>
<dbReference type="Proteomes" id="UP000182190">
    <property type="component" value="Unassembled WGS sequence"/>
</dbReference>
<reference evidence="9" key="1">
    <citation type="submission" date="2019-10" db="EMBL/GenBank/DDBJ databases">
        <authorList>
            <consortium name="Genoscope - CEA"/>
            <person name="William W."/>
        </authorList>
    </citation>
    <scope>NUCLEOTIDE SEQUENCE [LARGE SCALE GENOMIC DNA]</scope>
    <source>
        <strain evidence="9">BBR_PRJEB10994</strain>
    </source>
</reference>
<evidence type="ECO:0000256" key="1">
    <source>
        <dbReference type="ARBA" id="ARBA00022649"/>
    </source>
</evidence>
<dbReference type="RefSeq" id="WP_083616938.1">
    <property type="nucleotide sequence ID" value="NZ_LR734992.1"/>
</dbReference>
<proteinExistence type="inferred from homology"/>
<comment type="caution">
    <text evidence="9">The sequence shown here is derived from an EMBL/GenBank/DDBJ whole genome shotgun (WGS) entry which is preliminary data.</text>
</comment>
<evidence type="ECO:0000256" key="5">
    <source>
        <dbReference type="ARBA" id="ARBA00023125"/>
    </source>
</evidence>
<keyword evidence="7" id="KW-0175">Coiled coil</keyword>